<keyword evidence="2" id="KW-1185">Reference proteome</keyword>
<dbReference type="EMBL" id="JADGMQ010000023">
    <property type="protein sequence ID" value="MBI1622787.1"/>
    <property type="molecule type" value="Genomic_DNA"/>
</dbReference>
<dbReference type="RefSeq" id="WP_198478324.1">
    <property type="nucleotide sequence ID" value="NZ_JADGMQ010000023.1"/>
</dbReference>
<organism evidence="1 2">
    <name type="scientific">Aquamicrobium zhengzhouense</name>
    <dbReference type="NCBI Taxonomy" id="2781738"/>
    <lineage>
        <taxon>Bacteria</taxon>
        <taxon>Pseudomonadati</taxon>
        <taxon>Pseudomonadota</taxon>
        <taxon>Alphaproteobacteria</taxon>
        <taxon>Hyphomicrobiales</taxon>
        <taxon>Phyllobacteriaceae</taxon>
        <taxon>Aquamicrobium</taxon>
    </lineage>
</organism>
<dbReference type="Gene3D" id="3.30.1330.40">
    <property type="entry name" value="RutC-like"/>
    <property type="match status" value="1"/>
</dbReference>
<dbReference type="SUPFAM" id="SSF55298">
    <property type="entry name" value="YjgF-like"/>
    <property type="match status" value="1"/>
</dbReference>
<accession>A0ABS0SJD0</accession>
<proteinExistence type="predicted"/>
<name>A0ABS0SJD0_9HYPH</name>
<dbReference type="PANTHER" id="PTHR43857:SF1">
    <property type="entry name" value="YJGH FAMILY PROTEIN"/>
    <property type="match status" value="1"/>
</dbReference>
<evidence type="ECO:0000313" key="2">
    <source>
        <dbReference type="Proteomes" id="UP000601789"/>
    </source>
</evidence>
<evidence type="ECO:0000313" key="1">
    <source>
        <dbReference type="EMBL" id="MBI1622787.1"/>
    </source>
</evidence>
<sequence>MTECPHQILHPANWKKASGYANGILAEGKTVWIGGQIGWDGQQVFEEKELPGQIRQALQNIIDILSEAEGRPEHIVRLTWYVTDKSDYLANLKGVGEAYRAVMGKHFPAMTMVQVADLIEDEAKVEIEATAVIPA</sequence>
<dbReference type="Pfam" id="PF01042">
    <property type="entry name" value="Ribonuc_L-PSP"/>
    <property type="match status" value="1"/>
</dbReference>
<dbReference type="Proteomes" id="UP000601789">
    <property type="component" value="Unassembled WGS sequence"/>
</dbReference>
<dbReference type="InterPro" id="IPR006175">
    <property type="entry name" value="YjgF/YER057c/UK114"/>
</dbReference>
<comment type="caution">
    <text evidence="1">The sequence shown here is derived from an EMBL/GenBank/DDBJ whole genome shotgun (WGS) entry which is preliminary data.</text>
</comment>
<reference evidence="1 2" key="1">
    <citation type="submission" date="2020-10" db="EMBL/GenBank/DDBJ databases">
        <title>Aquamicrobium zhengzhouensis sp. nov., a exopolysaccharide producing bacterium isolated from farmland soil.</title>
        <authorList>
            <person name="Wang X."/>
        </authorList>
    </citation>
    <scope>NUCLEOTIDE SEQUENCE [LARGE SCALE GENOMIC DNA]</scope>
    <source>
        <strain evidence="2">cd-1</strain>
    </source>
</reference>
<protein>
    <submittedName>
        <fullName evidence="1">RidA family protein</fullName>
    </submittedName>
</protein>
<gene>
    <name evidence="1" type="ORF">IOD40_19225</name>
</gene>
<dbReference type="InterPro" id="IPR035959">
    <property type="entry name" value="RutC-like_sf"/>
</dbReference>
<dbReference type="CDD" id="cd00448">
    <property type="entry name" value="YjgF_YER057c_UK114_family"/>
    <property type="match status" value="1"/>
</dbReference>
<dbReference type="PANTHER" id="PTHR43857">
    <property type="entry name" value="BLR7761 PROTEIN"/>
    <property type="match status" value="1"/>
</dbReference>